<keyword evidence="3 7" id="KW-0813">Transport</keyword>
<feature type="transmembrane region" description="Helical" evidence="8">
    <location>
        <begin position="215"/>
        <end position="236"/>
    </location>
</feature>
<dbReference type="InterPro" id="IPR023271">
    <property type="entry name" value="Aquaporin-like"/>
</dbReference>
<feature type="transmembrane region" description="Helical" evidence="8">
    <location>
        <begin position="169"/>
        <end position="190"/>
    </location>
</feature>
<keyword evidence="5 8" id="KW-1133">Transmembrane helix</keyword>
<dbReference type="GO" id="GO:0005886">
    <property type="term" value="C:plasma membrane"/>
    <property type="evidence" value="ECO:0007669"/>
    <property type="project" value="TreeGrafter"/>
</dbReference>
<evidence type="ECO:0000256" key="5">
    <source>
        <dbReference type="ARBA" id="ARBA00022989"/>
    </source>
</evidence>
<dbReference type="Proteomes" id="UP000198847">
    <property type="component" value="Unassembled WGS sequence"/>
</dbReference>
<dbReference type="STRING" id="112903.SAMN04490178_10432"/>
<dbReference type="Gene3D" id="1.20.1080.10">
    <property type="entry name" value="Glycerol uptake facilitator protein"/>
    <property type="match status" value="1"/>
</dbReference>
<dbReference type="EMBL" id="FODY01000004">
    <property type="protein sequence ID" value="SEO68261.1"/>
    <property type="molecule type" value="Genomic_DNA"/>
</dbReference>
<evidence type="ECO:0000313" key="9">
    <source>
        <dbReference type="EMBL" id="SEO68261.1"/>
    </source>
</evidence>
<evidence type="ECO:0000256" key="7">
    <source>
        <dbReference type="RuleBase" id="RU000477"/>
    </source>
</evidence>
<feature type="transmembrane region" description="Helical" evidence="8">
    <location>
        <begin position="141"/>
        <end position="163"/>
    </location>
</feature>
<organism evidence="9 10">
    <name type="scientific">Propionispora vibrioides</name>
    <dbReference type="NCBI Taxonomy" id="112903"/>
    <lineage>
        <taxon>Bacteria</taxon>
        <taxon>Bacillati</taxon>
        <taxon>Bacillota</taxon>
        <taxon>Negativicutes</taxon>
        <taxon>Selenomonadales</taxon>
        <taxon>Sporomusaceae</taxon>
        <taxon>Propionispora</taxon>
    </lineage>
</organism>
<dbReference type="PRINTS" id="PR00783">
    <property type="entry name" value="MINTRINSICP"/>
</dbReference>
<evidence type="ECO:0000256" key="6">
    <source>
        <dbReference type="ARBA" id="ARBA00023136"/>
    </source>
</evidence>
<dbReference type="InterPro" id="IPR050363">
    <property type="entry name" value="MIP/Aquaporin"/>
</dbReference>
<keyword evidence="6 8" id="KW-0472">Membrane</keyword>
<evidence type="ECO:0000256" key="2">
    <source>
        <dbReference type="ARBA" id="ARBA00006175"/>
    </source>
</evidence>
<dbReference type="GO" id="GO:0015254">
    <property type="term" value="F:glycerol channel activity"/>
    <property type="evidence" value="ECO:0007669"/>
    <property type="project" value="TreeGrafter"/>
</dbReference>
<dbReference type="OrthoDB" id="9807293at2"/>
<dbReference type="PANTHER" id="PTHR43829">
    <property type="entry name" value="AQUAPORIN OR AQUAGLYCEROPORIN RELATED"/>
    <property type="match status" value="1"/>
</dbReference>
<dbReference type="AlphaFoldDB" id="A0A1H8RP75"/>
<protein>
    <submittedName>
        <fullName evidence="9">Glycerol uptake facilitator protein</fullName>
    </submittedName>
</protein>
<dbReference type="SUPFAM" id="SSF81338">
    <property type="entry name" value="Aquaporin-like"/>
    <property type="match status" value="1"/>
</dbReference>
<evidence type="ECO:0000256" key="4">
    <source>
        <dbReference type="ARBA" id="ARBA00022692"/>
    </source>
</evidence>
<dbReference type="RefSeq" id="WP_091744304.1">
    <property type="nucleotide sequence ID" value="NZ_FODY01000004.1"/>
</dbReference>
<feature type="transmembrane region" description="Helical" evidence="8">
    <location>
        <begin position="6"/>
        <end position="27"/>
    </location>
</feature>
<dbReference type="PANTHER" id="PTHR43829:SF9">
    <property type="entry name" value="AQUAPORIN-9"/>
    <property type="match status" value="1"/>
</dbReference>
<gene>
    <name evidence="9" type="ORF">SAMN04490178_10432</name>
</gene>
<evidence type="ECO:0000256" key="1">
    <source>
        <dbReference type="ARBA" id="ARBA00004141"/>
    </source>
</evidence>
<evidence type="ECO:0000256" key="8">
    <source>
        <dbReference type="SAM" id="Phobius"/>
    </source>
</evidence>
<name>A0A1H8RP75_9FIRM</name>
<sequence>MTNLLGEFLGTAVLIVFGAGVVANVLLKDSKGQGSGWIVITTGWALAVFAGVFTAVSLGAPQADLNCAVTLAKYLRGGIYTLDQAIMTMVVQTVGAIAGSVVVWLAYLPHWEITEDPGLKLGVFATGPAVRDLKANLLTEIIATFMLMFSFFALFSPAVGAIPPGVGPYLAGMVIFALGLSLGGPTGYAMNPARDLGPRIAHAILPIAGKGSSDWGYAWVPVVGPFVGAAIAYVFAKAIGLI</sequence>
<feature type="transmembrane region" description="Helical" evidence="8">
    <location>
        <begin position="34"/>
        <end position="56"/>
    </location>
</feature>
<comment type="similarity">
    <text evidence="2 7">Belongs to the MIP/aquaporin (TC 1.A.8) family.</text>
</comment>
<proteinExistence type="inferred from homology"/>
<feature type="transmembrane region" description="Helical" evidence="8">
    <location>
        <begin position="85"/>
        <end position="107"/>
    </location>
</feature>
<dbReference type="Pfam" id="PF00230">
    <property type="entry name" value="MIP"/>
    <property type="match status" value="1"/>
</dbReference>
<reference evidence="9 10" key="1">
    <citation type="submission" date="2016-10" db="EMBL/GenBank/DDBJ databases">
        <authorList>
            <person name="de Groot N.N."/>
        </authorList>
    </citation>
    <scope>NUCLEOTIDE SEQUENCE [LARGE SCALE GENOMIC DNA]</scope>
    <source>
        <strain evidence="9 10">DSM 13305</strain>
    </source>
</reference>
<comment type="subcellular location">
    <subcellularLocation>
        <location evidence="1">Membrane</location>
        <topology evidence="1">Multi-pass membrane protein</topology>
    </subcellularLocation>
</comment>
<keyword evidence="4 7" id="KW-0812">Transmembrane</keyword>
<keyword evidence="10" id="KW-1185">Reference proteome</keyword>
<dbReference type="InterPro" id="IPR000425">
    <property type="entry name" value="MIP"/>
</dbReference>
<accession>A0A1H8RP75</accession>
<evidence type="ECO:0000313" key="10">
    <source>
        <dbReference type="Proteomes" id="UP000198847"/>
    </source>
</evidence>
<evidence type="ECO:0000256" key="3">
    <source>
        <dbReference type="ARBA" id="ARBA00022448"/>
    </source>
</evidence>